<dbReference type="InterPro" id="IPR037401">
    <property type="entry name" value="SnoaL-like"/>
</dbReference>
<dbReference type="Proteomes" id="UP001501727">
    <property type="component" value="Unassembled WGS sequence"/>
</dbReference>
<gene>
    <name evidence="2" type="ORF">GCM10022229_24360</name>
</gene>
<evidence type="ECO:0000313" key="2">
    <source>
        <dbReference type="EMBL" id="GAA3929779.1"/>
    </source>
</evidence>
<evidence type="ECO:0000259" key="1">
    <source>
        <dbReference type="Pfam" id="PF12680"/>
    </source>
</evidence>
<dbReference type="InterPro" id="IPR032710">
    <property type="entry name" value="NTF2-like_dom_sf"/>
</dbReference>
<keyword evidence="3" id="KW-1185">Reference proteome</keyword>
<protein>
    <submittedName>
        <fullName evidence="2">Nuclear transport factor 2 family protein</fullName>
    </submittedName>
</protein>
<dbReference type="EMBL" id="BAAAZU010000024">
    <property type="protein sequence ID" value="GAA3929779.1"/>
    <property type="molecule type" value="Genomic_DNA"/>
</dbReference>
<sequence>MKHSTLTPDQITILGPADSAAIETREVIRKFHDAFDRHDPDAMEDLVADDCVIENTNPAPDGARLVGKAACLENWQGLAKSTGTWFAREEVFVVGERVVIRWRYCWGEDEGQSIRGINLMRVRGGRIVEAMGYVKG</sequence>
<dbReference type="RefSeq" id="WP_344760258.1">
    <property type="nucleotide sequence ID" value="NZ_BAAAZU010000024.1"/>
</dbReference>
<reference evidence="3" key="1">
    <citation type="journal article" date="2019" name="Int. J. Syst. Evol. Microbiol.">
        <title>The Global Catalogue of Microorganisms (GCM) 10K type strain sequencing project: providing services to taxonomists for standard genome sequencing and annotation.</title>
        <authorList>
            <consortium name="The Broad Institute Genomics Platform"/>
            <consortium name="The Broad Institute Genome Sequencing Center for Infectious Disease"/>
            <person name="Wu L."/>
            <person name="Ma J."/>
        </authorList>
    </citation>
    <scope>NUCLEOTIDE SEQUENCE [LARGE SCALE GENOMIC DNA]</scope>
    <source>
        <strain evidence="3">JCM 16916</strain>
    </source>
</reference>
<dbReference type="Pfam" id="PF12680">
    <property type="entry name" value="SnoaL_2"/>
    <property type="match status" value="1"/>
</dbReference>
<organism evidence="2 3">
    <name type="scientific">Luteimonas lutimaris</name>
    <dbReference type="NCBI Taxonomy" id="698645"/>
    <lineage>
        <taxon>Bacteria</taxon>
        <taxon>Pseudomonadati</taxon>
        <taxon>Pseudomonadota</taxon>
        <taxon>Gammaproteobacteria</taxon>
        <taxon>Lysobacterales</taxon>
        <taxon>Lysobacteraceae</taxon>
        <taxon>Luteimonas</taxon>
    </lineage>
</organism>
<accession>A0ABP7MU24</accession>
<name>A0ABP7MU24_9GAMM</name>
<dbReference type="SUPFAM" id="SSF54427">
    <property type="entry name" value="NTF2-like"/>
    <property type="match status" value="1"/>
</dbReference>
<dbReference type="Gene3D" id="3.10.450.50">
    <property type="match status" value="1"/>
</dbReference>
<proteinExistence type="predicted"/>
<comment type="caution">
    <text evidence="2">The sequence shown here is derived from an EMBL/GenBank/DDBJ whole genome shotgun (WGS) entry which is preliminary data.</text>
</comment>
<feature type="domain" description="SnoaL-like" evidence="1">
    <location>
        <begin position="28"/>
        <end position="129"/>
    </location>
</feature>
<evidence type="ECO:0000313" key="3">
    <source>
        <dbReference type="Proteomes" id="UP001501727"/>
    </source>
</evidence>